<evidence type="ECO:0000313" key="2">
    <source>
        <dbReference type="Proteomes" id="UP001200313"/>
    </source>
</evidence>
<name>A0ABS9ME82_9FIRM</name>
<dbReference type="EMBL" id="JAKNJB010000044">
    <property type="protein sequence ID" value="MCG4528790.1"/>
    <property type="molecule type" value="Genomic_DNA"/>
</dbReference>
<evidence type="ECO:0000313" key="1">
    <source>
        <dbReference type="EMBL" id="MCG4528790.1"/>
    </source>
</evidence>
<evidence type="ECO:0008006" key="3">
    <source>
        <dbReference type="Google" id="ProtNLM"/>
    </source>
</evidence>
<comment type="caution">
    <text evidence="1">The sequence shown here is derived from an EMBL/GenBank/DDBJ whole genome shotgun (WGS) entry which is preliminary data.</text>
</comment>
<dbReference type="RefSeq" id="WP_238075049.1">
    <property type="nucleotide sequence ID" value="NZ_JAKNJB010000044.1"/>
</dbReference>
<accession>A0ABS9ME82</accession>
<proteinExistence type="predicted"/>
<protein>
    <recommendedName>
        <fullName evidence="3">Minor capsid protein</fullName>
    </recommendedName>
</protein>
<organism evidence="1 2">
    <name type="scientific">Intestinimonas massiliensis</name>
    <name type="common">ex Afouda et al. 2020</name>
    <dbReference type="NCBI Taxonomy" id="1673721"/>
    <lineage>
        <taxon>Bacteria</taxon>
        <taxon>Bacillati</taxon>
        <taxon>Bacillota</taxon>
        <taxon>Clostridia</taxon>
        <taxon>Eubacteriales</taxon>
        <taxon>Intestinimonas</taxon>
    </lineage>
</organism>
<sequence>MRTFGKPMLPRGILHELVELRTGPGRYDPDNGGQWVRSEPERIPFQGVVLVVSEDDWQKAPQGTFTRNSRKIYTNGHALGVGSRVYDPESGATYTVTGDLDHGAIHPLRRFVAERKGEAAPK</sequence>
<dbReference type="Proteomes" id="UP001200313">
    <property type="component" value="Unassembled WGS sequence"/>
</dbReference>
<gene>
    <name evidence="1" type="ORF">L0P79_17240</name>
</gene>
<keyword evidence="2" id="KW-1185">Reference proteome</keyword>
<reference evidence="1 2" key="1">
    <citation type="submission" date="2022-01" db="EMBL/GenBank/DDBJ databases">
        <title>Collection of gut derived symbiotic bacterial strains cultured from healthy donors.</title>
        <authorList>
            <person name="Lin H."/>
            <person name="Kohout C."/>
            <person name="Waligurski E."/>
            <person name="Pamer E.G."/>
        </authorList>
    </citation>
    <scope>NUCLEOTIDE SEQUENCE [LARGE SCALE GENOMIC DNA]</scope>
    <source>
        <strain evidence="1 2">DFI.3.7</strain>
    </source>
</reference>